<accession>A0ACC2SG90</accession>
<name>A0ACC2SG90_9FUNG</name>
<protein>
    <submittedName>
        <fullName evidence="1">Uncharacterized protein</fullName>
    </submittedName>
</protein>
<evidence type="ECO:0000313" key="1">
    <source>
        <dbReference type="EMBL" id="KAJ9061360.1"/>
    </source>
</evidence>
<comment type="caution">
    <text evidence="1">The sequence shown here is derived from an EMBL/GenBank/DDBJ whole genome shotgun (WGS) entry which is preliminary data.</text>
</comment>
<dbReference type="Proteomes" id="UP001165960">
    <property type="component" value="Unassembled WGS sequence"/>
</dbReference>
<gene>
    <name evidence="1" type="ORF">DSO57_1021545</name>
</gene>
<reference evidence="1" key="1">
    <citation type="submission" date="2022-04" db="EMBL/GenBank/DDBJ databases">
        <title>Genome of the entomopathogenic fungus Entomophthora muscae.</title>
        <authorList>
            <person name="Elya C."/>
            <person name="Lovett B.R."/>
            <person name="Lee E."/>
            <person name="Macias A.M."/>
            <person name="Hajek A.E."/>
            <person name="De Bivort B.L."/>
            <person name="Kasson M.T."/>
            <person name="De Fine Licht H.H."/>
            <person name="Stajich J.E."/>
        </authorList>
    </citation>
    <scope>NUCLEOTIDE SEQUENCE</scope>
    <source>
        <strain evidence="1">Berkeley</strain>
    </source>
</reference>
<evidence type="ECO:0000313" key="2">
    <source>
        <dbReference type="Proteomes" id="UP001165960"/>
    </source>
</evidence>
<keyword evidence="2" id="KW-1185">Reference proteome</keyword>
<sequence length="89" mass="10462">MGHLRVDKGIENFAAMRETVHEHSYWTPRMARFGLIYGVLVPLGIYWVCGRFDNYYDARGKTRGMSRYKFPRLVYQKEIEAEEAAKGKQ</sequence>
<dbReference type="EMBL" id="QTSX02005075">
    <property type="protein sequence ID" value="KAJ9061360.1"/>
    <property type="molecule type" value="Genomic_DNA"/>
</dbReference>
<proteinExistence type="predicted"/>
<organism evidence="1 2">
    <name type="scientific">Entomophthora muscae</name>
    <dbReference type="NCBI Taxonomy" id="34485"/>
    <lineage>
        <taxon>Eukaryota</taxon>
        <taxon>Fungi</taxon>
        <taxon>Fungi incertae sedis</taxon>
        <taxon>Zoopagomycota</taxon>
        <taxon>Entomophthoromycotina</taxon>
        <taxon>Entomophthoromycetes</taxon>
        <taxon>Entomophthorales</taxon>
        <taxon>Entomophthoraceae</taxon>
        <taxon>Entomophthora</taxon>
    </lineage>
</organism>